<proteinExistence type="predicted"/>
<accession>A0A2A3E0L8</accession>
<protein>
    <submittedName>
        <fullName evidence="1">Uncharacterized protein</fullName>
    </submittedName>
</protein>
<sequence>MQNDYNLCKFSKYKSTAGETMGNWGFSNRISNSGQELKRLRCLFNKMDSMRTTKPMMCVKYNYLYDPEAWGTKPSPEECKPIWMTFPMRRPLITYSSTATILLTSNLNEIGTDLLYPIPGRSYVLQGPTNGLKFPEMRNGILFTRCHCVHRDGLQDSCPLSQCQQESNCLVKPWPKCPPAKYLQSRHPEQYPPFK</sequence>
<gene>
    <name evidence="1" type="ORF">APICC_04906</name>
</gene>
<evidence type="ECO:0000313" key="1">
    <source>
        <dbReference type="EMBL" id="PBC25267.1"/>
    </source>
</evidence>
<reference evidence="1 2" key="1">
    <citation type="submission" date="2014-07" db="EMBL/GenBank/DDBJ databases">
        <title>Genomic and transcriptomic analysis on Apis cerana provide comprehensive insights into honey bee biology.</title>
        <authorList>
            <person name="Diao Q."/>
            <person name="Sun L."/>
            <person name="Zheng H."/>
            <person name="Zheng H."/>
            <person name="Xu S."/>
            <person name="Wang S."/>
            <person name="Zeng Z."/>
            <person name="Hu F."/>
            <person name="Su S."/>
            <person name="Wu J."/>
        </authorList>
    </citation>
    <scope>NUCLEOTIDE SEQUENCE [LARGE SCALE GENOMIC DNA]</scope>
    <source>
        <tissue evidence="1">Pupae without intestine</tissue>
    </source>
</reference>
<dbReference type="EMBL" id="KZ288478">
    <property type="protein sequence ID" value="PBC25267.1"/>
    <property type="molecule type" value="Genomic_DNA"/>
</dbReference>
<organism evidence="1 2">
    <name type="scientific">Apis cerana cerana</name>
    <name type="common">Oriental honeybee</name>
    <dbReference type="NCBI Taxonomy" id="94128"/>
    <lineage>
        <taxon>Eukaryota</taxon>
        <taxon>Metazoa</taxon>
        <taxon>Ecdysozoa</taxon>
        <taxon>Arthropoda</taxon>
        <taxon>Hexapoda</taxon>
        <taxon>Insecta</taxon>
        <taxon>Pterygota</taxon>
        <taxon>Neoptera</taxon>
        <taxon>Endopterygota</taxon>
        <taxon>Hymenoptera</taxon>
        <taxon>Apocrita</taxon>
        <taxon>Aculeata</taxon>
        <taxon>Apoidea</taxon>
        <taxon>Anthophila</taxon>
        <taxon>Apidae</taxon>
        <taxon>Apis</taxon>
    </lineage>
</organism>
<keyword evidence="2" id="KW-1185">Reference proteome</keyword>
<evidence type="ECO:0000313" key="2">
    <source>
        <dbReference type="Proteomes" id="UP000242457"/>
    </source>
</evidence>
<dbReference type="AlphaFoldDB" id="A0A2A3E0L8"/>
<name>A0A2A3E0L8_APICC</name>
<dbReference type="Proteomes" id="UP000242457">
    <property type="component" value="Unassembled WGS sequence"/>
</dbReference>
<dbReference type="OrthoDB" id="7676726at2759"/>